<feature type="compositionally biased region" description="Basic and acidic residues" evidence="1">
    <location>
        <begin position="61"/>
        <end position="73"/>
    </location>
</feature>
<gene>
    <name evidence="4" type="ORF">A0J61_10882</name>
</gene>
<dbReference type="Pfam" id="PF14214">
    <property type="entry name" value="Helitron_like_N"/>
    <property type="match status" value="1"/>
</dbReference>
<evidence type="ECO:0000259" key="2">
    <source>
        <dbReference type="Pfam" id="PF14214"/>
    </source>
</evidence>
<protein>
    <submittedName>
        <fullName evidence="4">Uncharacterized protein</fullName>
    </submittedName>
</protein>
<reference evidence="4 5" key="1">
    <citation type="submission" date="2016-03" db="EMBL/GenBank/DDBJ databases">
        <title>Choanephora cucurbitarum.</title>
        <authorList>
            <person name="Min B."/>
            <person name="Park H."/>
            <person name="Park J.-H."/>
            <person name="Shin H.-D."/>
            <person name="Choi I.-G."/>
        </authorList>
    </citation>
    <scope>NUCLEOTIDE SEQUENCE [LARGE SCALE GENOMIC DNA]</scope>
    <source>
        <strain evidence="4 5">KUS-F28377</strain>
    </source>
</reference>
<accession>A0A1C7MXB7</accession>
<dbReference type="InterPro" id="IPR046700">
    <property type="entry name" value="DUF6570"/>
</dbReference>
<dbReference type="InterPro" id="IPR025476">
    <property type="entry name" value="Helitron_helicase-like"/>
</dbReference>
<feature type="compositionally biased region" description="Polar residues" evidence="1">
    <location>
        <begin position="1"/>
        <end position="11"/>
    </location>
</feature>
<keyword evidence="5" id="KW-1185">Reference proteome</keyword>
<sequence length="757" mass="87340">MSENPTESSSTHQRRSQRVRVPNQDPDFVYATNFTQGRQNRVIFISEETNEATRRPRKRKEPSSLEQRRQNARERKRASRLRRAQSESLAIENNENMLALEESEVGENSVQRPLRIESVTLADTTTGELPVNDLANEERRLEERRHLAAERQREHRARIHNSLREEKIEKKYQAMIKEGPTVVCVCCGGLWFPVQTKSVTKAFLLSREAIEEFIERVFNVEVTDQLEEFCDNCSLFVKKKKVPHLCLSNGLKLPEIPEEIKRLNRIEERLVAAKHVFQSIYTVFGLRGQYKSKGAIVNVPVSVDKTVSCIPRLPEDTNIIQVKLKRRLDQANSYMSGNVNISKVWAAAVVLKDTDAYKKHNVTIRDSLEIFNELSILTSEQNLMDKLVEALADIDINDDDAMDEIANPGGAETLYSGIEIPTMPIQIDTEGIQIAPAEGSRPMRLLLDKDVEYLAFPTLFGGAIMEPIYEEKPISYASIVKSWARTHDRRMVKRIDFLLFMDRKRQLLNLASHVTTVMRMSKARLENPLRVHNILENDGLSDILKKDQAFQVLQKVRSSPAYWKKERSNVMSMVRQLGVSTLFVTLSAAEAKWPELLVILKKVVNNEVLTENEANELSREEKARLIQSDSTTCARYFDRRMRILKNTWKPPYGPFGNYAIKDYYYRIEFQHRGLPHAHMLLWLDNAPELEQDINDPFGRGVNRQSVAKLIDSMMTCDVDDANNDEAFKELVLSRQVHRHTRSCFRYCKNDKTKCRFN</sequence>
<dbReference type="AlphaFoldDB" id="A0A1C7MXB7"/>
<comment type="caution">
    <text evidence="4">The sequence shown here is derived from an EMBL/GenBank/DDBJ whole genome shotgun (WGS) entry which is preliminary data.</text>
</comment>
<dbReference type="EMBL" id="LUGH01001480">
    <property type="protein sequence ID" value="OBZ81069.1"/>
    <property type="molecule type" value="Genomic_DNA"/>
</dbReference>
<feature type="region of interest" description="Disordered" evidence="1">
    <location>
        <begin position="41"/>
        <end position="88"/>
    </location>
</feature>
<feature type="domain" description="Helitron helicase-like" evidence="2">
    <location>
        <begin position="544"/>
        <end position="681"/>
    </location>
</feature>
<evidence type="ECO:0000256" key="1">
    <source>
        <dbReference type="SAM" id="MobiDB-lite"/>
    </source>
</evidence>
<name>A0A1C7MXB7_9FUNG</name>
<feature type="compositionally biased region" description="Basic residues" evidence="1">
    <location>
        <begin position="74"/>
        <end position="83"/>
    </location>
</feature>
<dbReference type="STRING" id="101091.A0A1C7MXB7"/>
<feature type="domain" description="DUF6570" evidence="3">
    <location>
        <begin position="239"/>
        <end position="366"/>
    </location>
</feature>
<dbReference type="OrthoDB" id="2290773at2759"/>
<proteinExistence type="predicted"/>
<evidence type="ECO:0000313" key="5">
    <source>
        <dbReference type="Proteomes" id="UP000093000"/>
    </source>
</evidence>
<evidence type="ECO:0000313" key="4">
    <source>
        <dbReference type="EMBL" id="OBZ81069.1"/>
    </source>
</evidence>
<organism evidence="4 5">
    <name type="scientific">Choanephora cucurbitarum</name>
    <dbReference type="NCBI Taxonomy" id="101091"/>
    <lineage>
        <taxon>Eukaryota</taxon>
        <taxon>Fungi</taxon>
        <taxon>Fungi incertae sedis</taxon>
        <taxon>Mucoromycota</taxon>
        <taxon>Mucoromycotina</taxon>
        <taxon>Mucoromycetes</taxon>
        <taxon>Mucorales</taxon>
        <taxon>Mucorineae</taxon>
        <taxon>Choanephoraceae</taxon>
        <taxon>Choanephoroideae</taxon>
        <taxon>Choanephora</taxon>
    </lineage>
</organism>
<feature type="non-terminal residue" evidence="4">
    <location>
        <position position="757"/>
    </location>
</feature>
<evidence type="ECO:0000259" key="3">
    <source>
        <dbReference type="Pfam" id="PF20209"/>
    </source>
</evidence>
<dbReference type="Proteomes" id="UP000093000">
    <property type="component" value="Unassembled WGS sequence"/>
</dbReference>
<feature type="region of interest" description="Disordered" evidence="1">
    <location>
        <begin position="1"/>
        <end position="28"/>
    </location>
</feature>
<dbReference type="InParanoid" id="A0A1C7MXB7"/>
<dbReference type="Pfam" id="PF20209">
    <property type="entry name" value="DUF6570"/>
    <property type="match status" value="1"/>
</dbReference>